<dbReference type="GeneID" id="39590686"/>
<feature type="compositionally biased region" description="Acidic residues" evidence="2">
    <location>
        <begin position="476"/>
        <end position="486"/>
    </location>
</feature>
<name>A0A427Y0I0_9TREE</name>
<dbReference type="InterPro" id="IPR015158">
    <property type="entry name" value="Bud22_dom"/>
</dbReference>
<evidence type="ECO:0000313" key="5">
    <source>
        <dbReference type="Proteomes" id="UP000279236"/>
    </source>
</evidence>
<dbReference type="Proteomes" id="UP000279236">
    <property type="component" value="Unassembled WGS sequence"/>
</dbReference>
<feature type="compositionally biased region" description="Low complexity" evidence="2">
    <location>
        <begin position="557"/>
        <end position="588"/>
    </location>
</feature>
<dbReference type="PANTHER" id="PTHR23325:SF1">
    <property type="entry name" value="SERUM RESPONSE FACTOR-BINDING PROTEIN 1"/>
    <property type="match status" value="1"/>
</dbReference>
<dbReference type="AlphaFoldDB" id="A0A427Y0I0"/>
<comment type="caution">
    <text evidence="4">The sequence shown here is derived from an EMBL/GenBank/DDBJ whole genome shotgun (WGS) entry which is preliminary data.</text>
</comment>
<feature type="compositionally biased region" description="Basic and acidic residues" evidence="2">
    <location>
        <begin position="524"/>
        <end position="536"/>
    </location>
</feature>
<protein>
    <recommendedName>
        <fullName evidence="3">Bud22 domain-containing protein</fullName>
    </recommendedName>
</protein>
<evidence type="ECO:0000256" key="1">
    <source>
        <dbReference type="ARBA" id="ARBA00023054"/>
    </source>
</evidence>
<dbReference type="GO" id="GO:0030686">
    <property type="term" value="C:90S preribosome"/>
    <property type="evidence" value="ECO:0007669"/>
    <property type="project" value="TreeGrafter"/>
</dbReference>
<feature type="region of interest" description="Disordered" evidence="2">
    <location>
        <begin position="1"/>
        <end position="101"/>
    </location>
</feature>
<organism evidence="4 5">
    <name type="scientific">Apiotrichum porosum</name>
    <dbReference type="NCBI Taxonomy" id="105984"/>
    <lineage>
        <taxon>Eukaryota</taxon>
        <taxon>Fungi</taxon>
        <taxon>Dikarya</taxon>
        <taxon>Basidiomycota</taxon>
        <taxon>Agaricomycotina</taxon>
        <taxon>Tremellomycetes</taxon>
        <taxon>Trichosporonales</taxon>
        <taxon>Trichosporonaceae</taxon>
        <taxon>Apiotrichum</taxon>
    </lineage>
</organism>
<evidence type="ECO:0000256" key="2">
    <source>
        <dbReference type="SAM" id="MobiDB-lite"/>
    </source>
</evidence>
<proteinExistence type="predicted"/>
<dbReference type="STRING" id="105984.A0A427Y0I0"/>
<dbReference type="GO" id="GO:0030490">
    <property type="term" value="P:maturation of SSU-rRNA"/>
    <property type="evidence" value="ECO:0007669"/>
    <property type="project" value="TreeGrafter"/>
</dbReference>
<dbReference type="InterPro" id="IPR037393">
    <property type="entry name" value="Bud22/SRFB1"/>
</dbReference>
<feature type="compositionally biased region" description="Basic and acidic residues" evidence="2">
    <location>
        <begin position="436"/>
        <end position="455"/>
    </location>
</feature>
<feature type="compositionally biased region" description="Basic and acidic residues" evidence="2">
    <location>
        <begin position="18"/>
        <end position="46"/>
    </location>
</feature>
<dbReference type="OrthoDB" id="3364872at2759"/>
<keyword evidence="1" id="KW-0175">Coiled coil</keyword>
<dbReference type="EMBL" id="RSCE01000003">
    <property type="protein sequence ID" value="RSH84619.1"/>
    <property type="molecule type" value="Genomic_DNA"/>
</dbReference>
<dbReference type="Pfam" id="PF09073">
    <property type="entry name" value="BUD22"/>
    <property type="match status" value="1"/>
</dbReference>
<sequence>MAEVTTMVESKKRKRTGKAREEAKQRAIEAAKVEAKEADQEADKAEAAQAEPDVPVKVDDEAETMPAGAEDVKMEEPTFKMTGANAQEVIPRKRKRTGKMRAEAKAKAIAAKEAAALLAAENGEEIVVDEAEVKEEVKEEEGLDFEKIAKRIPQAIKKLRPIFKQSKKTESMRLIKKIRFLKSKDSKADEAAELEAQLKLISIVQVQILATTHLGQKLKKHHKLKHADLPEDVTTLLTNEPSIKVSTSSTTPALISKAENRLCSAKAVADAMGPAVAWILSEPGATLTLSAKALESKKQASAKSAAKRAAAADSDDDDDDEDEGSIADVEDDEEEEDFEDIGGPVTSLDSDDEAVMQSRAADAAGWESGSLGGGDSDNDEDAADAAGWESGSVSGDYNIAPPSSGPDSESEGEQRPAKKSKASLVALLTAKPTKPTKPEPKGKAEKPSKTAEKPGKAGSSSMFLPSLAAGFAAGDSDSDPDNDYDPDGIIGTKKAERKNRRGQRARQAIWEKKYGKGAKHVVKRREEEAKGPDGQKPDGGWSARGKGGVAPDTAPVLRRPFGAGARPAAGAPAAPGAGPKGPKGLKGLNPNAKSVDMPAAKDSAKDLHPSWEAARLRKQKMMDGADGAKATKIVFD</sequence>
<feature type="region of interest" description="Disordered" evidence="2">
    <location>
        <begin position="305"/>
        <end position="608"/>
    </location>
</feature>
<evidence type="ECO:0000259" key="3">
    <source>
        <dbReference type="Pfam" id="PF09073"/>
    </source>
</evidence>
<dbReference type="PANTHER" id="PTHR23325">
    <property type="entry name" value="SERUM RESPONSE FACTOR-BINDING"/>
    <property type="match status" value="1"/>
</dbReference>
<dbReference type="RefSeq" id="XP_028478067.1">
    <property type="nucleotide sequence ID" value="XM_028621615.1"/>
</dbReference>
<keyword evidence="5" id="KW-1185">Reference proteome</keyword>
<feature type="compositionally biased region" description="Basic residues" evidence="2">
    <location>
        <begin position="495"/>
        <end position="504"/>
    </location>
</feature>
<feature type="compositionally biased region" description="Acidic residues" evidence="2">
    <location>
        <begin position="313"/>
        <end position="340"/>
    </location>
</feature>
<reference evidence="4 5" key="1">
    <citation type="submission" date="2018-11" db="EMBL/GenBank/DDBJ databases">
        <title>Genome sequence of Apiotrichum porosum DSM 27194.</title>
        <authorList>
            <person name="Aliyu H."/>
            <person name="Gorte O."/>
            <person name="Ochsenreither K."/>
        </authorList>
    </citation>
    <scope>NUCLEOTIDE SEQUENCE [LARGE SCALE GENOMIC DNA]</scope>
    <source>
        <strain evidence="4 5">DSM 27194</strain>
    </source>
</reference>
<evidence type="ECO:0000313" key="4">
    <source>
        <dbReference type="EMBL" id="RSH84619.1"/>
    </source>
</evidence>
<accession>A0A427Y0I0</accession>
<feature type="domain" description="Bud22" evidence="3">
    <location>
        <begin position="154"/>
        <end position="636"/>
    </location>
</feature>
<gene>
    <name evidence="4" type="ORF">EHS24_006143</name>
</gene>
<dbReference type="GO" id="GO:0005634">
    <property type="term" value="C:nucleus"/>
    <property type="evidence" value="ECO:0007669"/>
    <property type="project" value="TreeGrafter"/>
</dbReference>